<evidence type="ECO:0000259" key="18">
    <source>
        <dbReference type="Pfam" id="PF20638"/>
    </source>
</evidence>
<dbReference type="Pfam" id="PF20638">
    <property type="entry name" value="ATG5_UblA"/>
    <property type="match status" value="1"/>
</dbReference>
<dbReference type="InterPro" id="IPR042527">
    <property type="entry name" value="Atg5_UblA_dom_sf"/>
</dbReference>
<dbReference type="GO" id="GO:0019776">
    <property type="term" value="F:Atg8-family ligase activity"/>
    <property type="evidence" value="ECO:0007669"/>
    <property type="project" value="TreeGrafter"/>
</dbReference>
<proteinExistence type="evidence at transcript level"/>
<keyword evidence="8 15" id="KW-0832">Ubl conjugation</keyword>
<dbReference type="Gene3D" id="3.10.20.620">
    <property type="match status" value="1"/>
</dbReference>
<dbReference type="GO" id="GO:0006915">
    <property type="term" value="P:apoptotic process"/>
    <property type="evidence" value="ECO:0007669"/>
    <property type="project" value="UniProtKB-KW"/>
</dbReference>
<dbReference type="GO" id="GO:0000422">
    <property type="term" value="P:autophagy of mitochondrion"/>
    <property type="evidence" value="ECO:0007669"/>
    <property type="project" value="TreeGrafter"/>
</dbReference>
<accession>A0A131XU97</accession>
<dbReference type="GO" id="GO:0000045">
    <property type="term" value="P:autophagosome assembly"/>
    <property type="evidence" value="ECO:0007669"/>
    <property type="project" value="UniProtKB-ARBA"/>
</dbReference>
<evidence type="ECO:0000256" key="1">
    <source>
        <dbReference type="ARBA" id="ARBA00004496"/>
    </source>
</evidence>
<evidence type="ECO:0000256" key="15">
    <source>
        <dbReference type="RuleBase" id="RU361202"/>
    </source>
</evidence>
<keyword evidence="6 15" id="KW-1017">Isopeptide bond</keyword>
<evidence type="ECO:0000256" key="3">
    <source>
        <dbReference type="ARBA" id="ARBA00006910"/>
    </source>
</evidence>
<dbReference type="EMBL" id="GEGO01000875">
    <property type="protein sequence ID" value="JAR94529.1"/>
    <property type="molecule type" value="Transcribed_RNA"/>
</dbReference>
<dbReference type="EMBL" id="GEFM01005988">
    <property type="protein sequence ID" value="JAP69808.1"/>
    <property type="molecule type" value="mRNA"/>
</dbReference>
<feature type="domain" description="Autophagy protein ATG5 UblB" evidence="16">
    <location>
        <begin position="185"/>
        <end position="266"/>
    </location>
</feature>
<dbReference type="FunFam" id="3.10.20.620:FF:000001">
    <property type="entry name" value="Autophagy related 5"/>
    <property type="match status" value="1"/>
</dbReference>
<dbReference type="Pfam" id="PF04106">
    <property type="entry name" value="ATG5_UblB"/>
    <property type="match status" value="1"/>
</dbReference>
<dbReference type="Gene3D" id="3.10.20.90">
    <property type="entry name" value="Phosphatidylinositol 3-kinase Catalytic Subunit, Chain A, domain 1"/>
    <property type="match status" value="1"/>
</dbReference>
<keyword evidence="7" id="KW-0053">Apoptosis</keyword>
<dbReference type="InterPro" id="IPR048939">
    <property type="entry name" value="ATG5_UblA"/>
</dbReference>
<evidence type="ECO:0000256" key="5">
    <source>
        <dbReference type="ARBA" id="ARBA00022490"/>
    </source>
</evidence>
<dbReference type="FunFam" id="1.10.246.190:FF:000001">
    <property type="entry name" value="Autophagy related 5"/>
    <property type="match status" value="1"/>
</dbReference>
<keyword evidence="12 15" id="KW-0472">Membrane</keyword>
<evidence type="ECO:0000259" key="16">
    <source>
        <dbReference type="Pfam" id="PF04106"/>
    </source>
</evidence>
<evidence type="ECO:0000256" key="9">
    <source>
        <dbReference type="ARBA" id="ARBA00022859"/>
    </source>
</evidence>
<evidence type="ECO:0000256" key="12">
    <source>
        <dbReference type="ARBA" id="ARBA00023136"/>
    </source>
</evidence>
<dbReference type="GO" id="GO:0034727">
    <property type="term" value="P:piecemeal microautophagy of the nucleus"/>
    <property type="evidence" value="ECO:0007669"/>
    <property type="project" value="TreeGrafter"/>
</dbReference>
<evidence type="ECO:0000256" key="4">
    <source>
        <dbReference type="ARBA" id="ARBA00015616"/>
    </source>
</evidence>
<keyword evidence="5" id="KW-0963">Cytoplasm</keyword>
<dbReference type="GO" id="GO:0005776">
    <property type="term" value="C:autophagosome"/>
    <property type="evidence" value="ECO:0007669"/>
    <property type="project" value="TreeGrafter"/>
</dbReference>
<dbReference type="Gene3D" id="1.10.246.190">
    <property type="entry name" value="Autophagy protein Apg5, helix rich domain"/>
    <property type="match status" value="1"/>
</dbReference>
<dbReference type="GO" id="GO:0043069">
    <property type="term" value="P:negative regulation of programmed cell death"/>
    <property type="evidence" value="ECO:0007669"/>
    <property type="project" value="UniProtKB-ARBA"/>
</dbReference>
<reference evidence="19" key="1">
    <citation type="submission" date="2016-02" db="EMBL/GenBank/DDBJ databases">
        <title>RNAseq analyses of the midgut from blood- or serum-fed Ixodes ricinus ticks.</title>
        <authorList>
            <person name="Perner J."/>
            <person name="Provaznik J."/>
            <person name="Schrenkova J."/>
            <person name="Urbanova V."/>
            <person name="Ribeiro J.M."/>
            <person name="Kopacek P."/>
        </authorList>
    </citation>
    <scope>NUCLEOTIDE SEQUENCE</scope>
    <source>
        <tissue evidence="19">Gut</tissue>
    </source>
</reference>
<evidence type="ECO:0000256" key="6">
    <source>
        <dbReference type="ARBA" id="ARBA00022499"/>
    </source>
</evidence>
<dbReference type="PANTHER" id="PTHR13040:SF2">
    <property type="entry name" value="AUTOPHAGY PROTEIN 5"/>
    <property type="match status" value="1"/>
</dbReference>
<comment type="function">
    <text evidence="15">Involved in autophagic vesicle formation.</text>
</comment>
<evidence type="ECO:0000256" key="13">
    <source>
        <dbReference type="ARBA" id="ARBA00025421"/>
    </source>
</evidence>
<evidence type="ECO:0000313" key="20">
    <source>
        <dbReference type="EMBL" id="JAR94529.1"/>
    </source>
</evidence>
<comment type="similarity">
    <text evidence="3 15">Belongs to the ATG5 family.</text>
</comment>
<evidence type="ECO:0000256" key="10">
    <source>
        <dbReference type="ARBA" id="ARBA00022990"/>
    </source>
</evidence>
<comment type="subunit">
    <text evidence="15">Conjugated with ATG12.</text>
</comment>
<dbReference type="InterPro" id="IPR048318">
    <property type="entry name" value="ATG5_UblB"/>
</dbReference>
<dbReference type="GO" id="GO:0006995">
    <property type="term" value="P:cellular response to nitrogen starvation"/>
    <property type="evidence" value="ECO:0007669"/>
    <property type="project" value="TreeGrafter"/>
</dbReference>
<protein>
    <recommendedName>
        <fullName evidence="4 15">Autophagy protein 5</fullName>
    </recommendedName>
</protein>
<reference evidence="20" key="2">
    <citation type="journal article" date="2018" name="PLoS Negl. Trop. Dis.">
        <title>Sialome diversity of ticks revealed by RNAseq of single tick salivary glands.</title>
        <authorList>
            <person name="Perner J."/>
            <person name="Kropackova S."/>
            <person name="Kopacek P."/>
            <person name="Ribeiro J.M."/>
        </authorList>
    </citation>
    <scope>NUCLEOTIDE SEQUENCE</scope>
    <source>
        <strain evidence="20">Siblings of single egg batch collected in Ceske Budejovice</strain>
        <tissue evidence="20">Salivary glands</tissue>
    </source>
</reference>
<dbReference type="AlphaFoldDB" id="A0A131XU97"/>
<evidence type="ECO:0000256" key="14">
    <source>
        <dbReference type="ARBA" id="ARBA00093583"/>
    </source>
</evidence>
<keyword evidence="10" id="KW-0007">Acetylation</keyword>
<dbReference type="GO" id="GO:0034274">
    <property type="term" value="C:Atg12-Atg5-Atg16 complex"/>
    <property type="evidence" value="ECO:0007669"/>
    <property type="project" value="TreeGrafter"/>
</dbReference>
<name>A0A131XU97_IXORI</name>
<dbReference type="InterPro" id="IPR007239">
    <property type="entry name" value="Atg5"/>
</dbReference>
<keyword evidence="9" id="KW-0391">Immunity</keyword>
<evidence type="ECO:0000259" key="17">
    <source>
        <dbReference type="Pfam" id="PF20637"/>
    </source>
</evidence>
<dbReference type="InterPro" id="IPR042526">
    <property type="entry name" value="Atg5_HR"/>
</dbReference>
<comment type="function">
    <text evidence="13">May play an important role in the apoptotic process, possibly within the modified cytoskeleton. Its expression is a relatively late event in the apoptotic process, occurring downstream of caspase activity. Plays a crucial role in IFN-gamma-induced autophagic cell death by interacting with FADD.</text>
</comment>
<dbReference type="Pfam" id="PF20637">
    <property type="entry name" value="ATG5_HBR"/>
    <property type="match status" value="1"/>
</dbReference>
<comment type="subunit">
    <text evidence="14">Forms a conjugate with ATG12. Part of the minor complex composed of 4 sets of ATG12-ATG5 and ATG16L1 (400 kDa); this complex interacts with ATG3 leading to disruption of ATG7 interaction and promotion of ATG8-like proteins lipidation. Forms an 800-kDa complex composed of ATG12-ATG5 and ATG16L2. The ATG12-ATG5 conjugate interacts with RAB33A; this interaction is bridged by ATG16L1 and promotes ATG12-ATG5-ATG16L1 complex recruitment to phagophores. Interacts with TECPR1; the interaction is direct and does not take place when ATG16L1 is associated with the ATG5-ATG12 conjugate. Interacts with DHX58/RIG-1, IFIH1/MDA5 and MAVS/IPS-1 in monomeric form as well as in ATG12-ATG5 conjugate form. The interaction with MAVS is further enhanced upon vesicular stomatitis virus (VSV) infection. Interacts with ATG3. Interacts with ATG7 and ATG10. Interacts with FADD. Interacts with Bassoon/BSN; this interaction is important for the regulation of presynaptic autophagy. Interacts with ATG16L2.</text>
</comment>
<dbReference type="PANTHER" id="PTHR13040">
    <property type="entry name" value="AUTOPHAGY PROTEIN 5"/>
    <property type="match status" value="1"/>
</dbReference>
<dbReference type="GO" id="GO:0034045">
    <property type="term" value="C:phagophore assembly site membrane"/>
    <property type="evidence" value="ECO:0007669"/>
    <property type="project" value="UniProtKB-SubCell"/>
</dbReference>
<keyword evidence="11 15" id="KW-0072">Autophagy</keyword>
<comment type="subcellular location">
    <subcellularLocation>
        <location evidence="1">Cytoplasm</location>
    </subcellularLocation>
    <subcellularLocation>
        <location evidence="2 15">Preautophagosomal structure membrane</location>
        <topology evidence="2 15">Peripheral membrane protein</topology>
    </subcellularLocation>
</comment>
<evidence type="ECO:0000256" key="2">
    <source>
        <dbReference type="ARBA" id="ARBA00004623"/>
    </source>
</evidence>
<feature type="domain" description="Autophagy protein ATG5 UblA" evidence="18">
    <location>
        <begin position="11"/>
        <end position="106"/>
    </location>
</feature>
<evidence type="ECO:0000256" key="11">
    <source>
        <dbReference type="ARBA" id="ARBA00023006"/>
    </source>
</evidence>
<organism evidence="19">
    <name type="scientific">Ixodes ricinus</name>
    <name type="common">Common tick</name>
    <name type="synonym">Acarus ricinus</name>
    <dbReference type="NCBI Taxonomy" id="34613"/>
    <lineage>
        <taxon>Eukaryota</taxon>
        <taxon>Metazoa</taxon>
        <taxon>Ecdysozoa</taxon>
        <taxon>Arthropoda</taxon>
        <taxon>Chelicerata</taxon>
        <taxon>Arachnida</taxon>
        <taxon>Acari</taxon>
        <taxon>Parasitiformes</taxon>
        <taxon>Ixodida</taxon>
        <taxon>Ixodoidea</taxon>
        <taxon>Ixodidae</taxon>
        <taxon>Ixodinae</taxon>
        <taxon>Ixodes</taxon>
    </lineage>
</organism>
<evidence type="ECO:0000313" key="19">
    <source>
        <dbReference type="EMBL" id="JAP69808.1"/>
    </source>
</evidence>
<evidence type="ECO:0000256" key="7">
    <source>
        <dbReference type="ARBA" id="ARBA00022703"/>
    </source>
</evidence>
<dbReference type="InterPro" id="IPR048940">
    <property type="entry name" value="ATG5_HBR"/>
</dbReference>
<sequence>MAEDREVLREVWDGKLPICFRLAEEEVSTMQQPDPYYLMISRISYFPLVVDKVHKHFSRHVDERHHGNEMWVEYNGQPLKWHLPIGLLHDYYASDSTLPWNITVHFQNFPEGQLLHCGSRAVVEAHFMSTVKEADMLKHRSQVVSSMQKKDHNQLWSGLLNSKFDQFWAINRKLMERTGGEGFKHIPFRLYMSDCTLLQRLITPVTASGEKATLETLLQQVAPHVLTGDGAAFSVVTHGIQVPLDSPLQWMSEHLSYPDNFLHLCVLPTT</sequence>
<dbReference type="GO" id="GO:0044233">
    <property type="term" value="C:mitochondria-associated endoplasmic reticulum membrane contact site"/>
    <property type="evidence" value="ECO:0007669"/>
    <property type="project" value="TreeGrafter"/>
</dbReference>
<feature type="domain" description="Autophagy protein ATG5 alpha-helical bundle region" evidence="17">
    <location>
        <begin position="122"/>
        <end position="176"/>
    </location>
</feature>
<dbReference type="GO" id="GO:0061908">
    <property type="term" value="C:phagophore"/>
    <property type="evidence" value="ECO:0007669"/>
    <property type="project" value="TreeGrafter"/>
</dbReference>
<dbReference type="GO" id="GO:0002376">
    <property type="term" value="P:immune system process"/>
    <property type="evidence" value="ECO:0007669"/>
    <property type="project" value="UniProtKB-KW"/>
</dbReference>
<evidence type="ECO:0000256" key="8">
    <source>
        <dbReference type="ARBA" id="ARBA00022843"/>
    </source>
</evidence>
<dbReference type="FunFam" id="3.10.20.90:FF:000100">
    <property type="entry name" value="Autophagy related 5"/>
    <property type="match status" value="1"/>
</dbReference>